<dbReference type="SUPFAM" id="SSF64307">
    <property type="entry name" value="SirA-like"/>
    <property type="match status" value="1"/>
</dbReference>
<dbReference type="PANTHER" id="PTHR33279:SF2">
    <property type="entry name" value="SULFUR CARRIER PROTEIN TUSA"/>
    <property type="match status" value="1"/>
</dbReference>
<accession>A0A5P9NMK5</accession>
<organism evidence="3 4">
    <name type="scientific">Halioglobus maricola</name>
    <dbReference type="NCBI Taxonomy" id="2601894"/>
    <lineage>
        <taxon>Bacteria</taxon>
        <taxon>Pseudomonadati</taxon>
        <taxon>Pseudomonadota</taxon>
        <taxon>Gammaproteobacteria</taxon>
        <taxon>Cellvibrionales</taxon>
        <taxon>Halieaceae</taxon>
        <taxon>Halioglobus</taxon>
    </lineage>
</organism>
<dbReference type="Proteomes" id="UP000326287">
    <property type="component" value="Chromosome"/>
</dbReference>
<proteinExistence type="inferred from homology"/>
<dbReference type="PROSITE" id="PS01148">
    <property type="entry name" value="UPF0033"/>
    <property type="match status" value="1"/>
</dbReference>
<reference evidence="3 4" key="1">
    <citation type="submission" date="2019-02" db="EMBL/GenBank/DDBJ databases">
        <authorList>
            <person name="Li S.-H."/>
        </authorList>
    </citation>
    <scope>NUCLEOTIDE SEQUENCE [LARGE SCALE GENOMIC DNA]</scope>
    <source>
        <strain evidence="3 4">IMCC14385</strain>
    </source>
</reference>
<dbReference type="InterPro" id="IPR036868">
    <property type="entry name" value="TusA-like_sf"/>
</dbReference>
<dbReference type="KEGG" id="halc:EY643_14330"/>
<dbReference type="AlphaFoldDB" id="A0A5P9NMK5"/>
<evidence type="ECO:0000256" key="1">
    <source>
        <dbReference type="ARBA" id="ARBA00008984"/>
    </source>
</evidence>
<comment type="similarity">
    <text evidence="1">Belongs to the sulfur carrier protein TusA family.</text>
</comment>
<gene>
    <name evidence="3" type="ORF">EY643_14330</name>
</gene>
<dbReference type="PANTHER" id="PTHR33279">
    <property type="entry name" value="SULFUR CARRIER PROTEIN YEDF-RELATED"/>
    <property type="match status" value="1"/>
</dbReference>
<dbReference type="Pfam" id="PF01206">
    <property type="entry name" value="TusA"/>
    <property type="match status" value="1"/>
</dbReference>
<evidence type="ECO:0000259" key="2">
    <source>
        <dbReference type="PROSITE" id="PS01148"/>
    </source>
</evidence>
<keyword evidence="3" id="KW-0808">Transferase</keyword>
<name>A0A5P9NMK5_9GAMM</name>
<dbReference type="OrthoDB" id="9797352at2"/>
<dbReference type="GO" id="GO:0016740">
    <property type="term" value="F:transferase activity"/>
    <property type="evidence" value="ECO:0007669"/>
    <property type="project" value="UniProtKB-KW"/>
</dbReference>
<dbReference type="EMBL" id="CP036422">
    <property type="protein sequence ID" value="QFU76736.1"/>
    <property type="molecule type" value="Genomic_DNA"/>
</dbReference>
<dbReference type="CDD" id="cd00291">
    <property type="entry name" value="SirA_YedF_YeeD"/>
    <property type="match status" value="1"/>
</dbReference>
<feature type="domain" description="UPF0033" evidence="2">
    <location>
        <begin position="7"/>
        <end position="31"/>
    </location>
</feature>
<protein>
    <submittedName>
        <fullName evidence="3">Sulfurtransferase TusA family protein</fullName>
    </submittedName>
</protein>
<dbReference type="RefSeq" id="WP_153239878.1">
    <property type="nucleotide sequence ID" value="NZ_CP036422.1"/>
</dbReference>
<evidence type="ECO:0000313" key="3">
    <source>
        <dbReference type="EMBL" id="QFU76736.1"/>
    </source>
</evidence>
<evidence type="ECO:0000313" key="4">
    <source>
        <dbReference type="Proteomes" id="UP000326287"/>
    </source>
</evidence>
<dbReference type="Gene3D" id="3.30.110.40">
    <property type="entry name" value="TusA-like domain"/>
    <property type="match status" value="1"/>
</dbReference>
<keyword evidence="4" id="KW-1185">Reference proteome</keyword>
<dbReference type="InterPro" id="IPR001455">
    <property type="entry name" value="TusA-like"/>
</dbReference>
<sequence>MTEPVELDAKGLDCPMPLLKAKRALNTMAAGERLRILATDQGSMRDFRVFAEQSGNELLSSQETADGVYIHLIEKA</sequence>